<reference evidence="4 5" key="1">
    <citation type="submission" date="2019-06" db="EMBL/GenBank/DDBJ databases">
        <title>Genome analyses of bacteria isolated from kimchi.</title>
        <authorList>
            <person name="Lee S."/>
            <person name="Ahn S."/>
            <person name="Roh S."/>
        </authorList>
    </citation>
    <scope>NUCLEOTIDE SEQUENCE [LARGE SCALE GENOMIC DNA]</scope>
    <source>
        <strain evidence="4 5">CBA3620</strain>
    </source>
</reference>
<evidence type="ECO:0000256" key="1">
    <source>
        <dbReference type="ARBA" id="ARBA00004241"/>
    </source>
</evidence>
<dbReference type="OMA" id="MAQWEPA"/>
<protein>
    <submittedName>
        <fullName evidence="4">Prepilin-type N-terminal cleavage/methylation domain-containing protein</fullName>
    </submittedName>
</protein>
<evidence type="ECO:0000256" key="2">
    <source>
        <dbReference type="ARBA" id="ARBA00023287"/>
    </source>
</evidence>
<dbReference type="AlphaFoldDB" id="A0AAE6IKL6"/>
<keyword evidence="3" id="KW-0812">Transmembrane</keyword>
<proteinExistence type="predicted"/>
<accession>A0AAE6IKL6</accession>
<evidence type="ECO:0000256" key="3">
    <source>
        <dbReference type="SAM" id="Phobius"/>
    </source>
</evidence>
<keyword evidence="3" id="KW-0472">Membrane</keyword>
<feature type="transmembrane region" description="Helical" evidence="3">
    <location>
        <begin position="6"/>
        <end position="26"/>
    </location>
</feature>
<organism evidence="4 5">
    <name type="scientific">Leuconostoc carnosum</name>
    <dbReference type="NCBI Taxonomy" id="1252"/>
    <lineage>
        <taxon>Bacteria</taxon>
        <taxon>Bacillati</taxon>
        <taxon>Bacillota</taxon>
        <taxon>Bacilli</taxon>
        <taxon>Lactobacillales</taxon>
        <taxon>Lactobacillaceae</taxon>
        <taxon>Leuconostoc</taxon>
    </lineage>
</organism>
<sequence length="130" mass="14571">MKHTNSAFTLLESLIVLTIVASMLLIGGQKISHQQSPDQWFHAFDGRWQQARLMAQKEQKVQVVKFEANGVSFDDKKIKYPKGYLNSNTKTLNILATGYVAPTTIILDNGQKVIKIVFSLGGGDYRTEIQ</sequence>
<dbReference type="GeneID" id="61187314"/>
<gene>
    <name evidence="4" type="ORF">FGL89_06100</name>
</gene>
<dbReference type="GO" id="GO:0030420">
    <property type="term" value="P:establishment of competence for transformation"/>
    <property type="evidence" value="ECO:0007669"/>
    <property type="project" value="UniProtKB-KW"/>
</dbReference>
<dbReference type="GO" id="GO:0009986">
    <property type="term" value="C:cell surface"/>
    <property type="evidence" value="ECO:0007669"/>
    <property type="project" value="UniProtKB-SubCell"/>
</dbReference>
<keyword evidence="2" id="KW-0178">Competence</keyword>
<dbReference type="NCBIfam" id="TIGR02532">
    <property type="entry name" value="IV_pilin_GFxxxE"/>
    <property type="match status" value="1"/>
</dbReference>
<dbReference type="EMBL" id="CP042374">
    <property type="protein sequence ID" value="QEA33719.1"/>
    <property type="molecule type" value="Genomic_DNA"/>
</dbReference>
<evidence type="ECO:0000313" key="5">
    <source>
        <dbReference type="Proteomes" id="UP000321332"/>
    </source>
</evidence>
<dbReference type="RefSeq" id="WP_014974860.1">
    <property type="nucleotide sequence ID" value="NZ_CP042374.1"/>
</dbReference>
<evidence type="ECO:0000313" key="4">
    <source>
        <dbReference type="EMBL" id="QEA33719.1"/>
    </source>
</evidence>
<comment type="subcellular location">
    <subcellularLocation>
        <location evidence="1">Cell surface</location>
    </subcellularLocation>
</comment>
<name>A0AAE6IKL6_LEUCA</name>
<keyword evidence="3" id="KW-1133">Transmembrane helix</keyword>
<dbReference type="Proteomes" id="UP000321332">
    <property type="component" value="Chromosome"/>
</dbReference>
<dbReference type="InterPro" id="IPR012902">
    <property type="entry name" value="N_methyl_site"/>
</dbReference>